<sequence>MESPLHILSKSIQFGEKFLKDLEKRTDLELEHKIVASLFRKLIEQADAGYVLADHDLEGPLTVMKRSILETYLAIRYILQKEESVKDRAYSYYVGFFIDSNKDMRSWSEQQKVDMSDLEYERAIEINTEILKNPKFKYILQEWENTKRKSKKPYDPNWYSLFKGPWSLKQLADRVMQKDQLLYLFYGALSQEAHSYKALDATNYVELMDKPLELKPIRCRVGPDDVISIKAFYTGAMIEVILYLFPNRADECLEFAREIGMVSRKELSPTN</sequence>
<gene>
    <name evidence="1" type="ORF">COF57_20690</name>
</gene>
<dbReference type="EMBL" id="NUSP01000017">
    <property type="protein sequence ID" value="PHD58692.1"/>
    <property type="molecule type" value="Genomic_DNA"/>
</dbReference>
<evidence type="ECO:0000313" key="1">
    <source>
        <dbReference type="EMBL" id="PHD58692.1"/>
    </source>
</evidence>
<dbReference type="RefSeq" id="WP_098815720.1">
    <property type="nucleotide sequence ID" value="NZ_NUSP01000017.1"/>
</dbReference>
<proteinExistence type="predicted"/>
<protein>
    <submittedName>
        <fullName evidence="1">Uncharacterized protein</fullName>
    </submittedName>
</protein>
<dbReference type="Proteomes" id="UP000223364">
    <property type="component" value="Unassembled WGS sequence"/>
</dbReference>
<dbReference type="AlphaFoldDB" id="A0A2C4Q2Q6"/>
<organism evidence="1 2">
    <name type="scientific">Bacillus wiedmannii</name>
    <dbReference type="NCBI Taxonomy" id="1890302"/>
    <lineage>
        <taxon>Bacteria</taxon>
        <taxon>Bacillati</taxon>
        <taxon>Bacillota</taxon>
        <taxon>Bacilli</taxon>
        <taxon>Bacillales</taxon>
        <taxon>Bacillaceae</taxon>
        <taxon>Bacillus</taxon>
        <taxon>Bacillus cereus group</taxon>
    </lineage>
</organism>
<reference evidence="1 2" key="1">
    <citation type="submission" date="2017-09" db="EMBL/GenBank/DDBJ databases">
        <title>Large-scale bioinformatics analysis of Bacillus genomes uncovers conserved roles of natural products in bacterial physiology.</title>
        <authorList>
            <consortium name="Agbiome Team Llc"/>
            <person name="Bleich R.M."/>
            <person name="Grubbs K.J."/>
            <person name="Santa Maria K.C."/>
            <person name="Allen S.E."/>
            <person name="Farag S."/>
            <person name="Shank E.A."/>
            <person name="Bowers A."/>
        </authorList>
    </citation>
    <scope>NUCLEOTIDE SEQUENCE [LARGE SCALE GENOMIC DNA]</scope>
    <source>
        <strain evidence="1 2">AFS044295</strain>
    </source>
</reference>
<accession>A0A2C4Q2Q6</accession>
<comment type="caution">
    <text evidence="1">The sequence shown here is derived from an EMBL/GenBank/DDBJ whole genome shotgun (WGS) entry which is preliminary data.</text>
</comment>
<evidence type="ECO:0000313" key="2">
    <source>
        <dbReference type="Proteomes" id="UP000223364"/>
    </source>
</evidence>
<dbReference type="InterPro" id="IPR043733">
    <property type="entry name" value="DUF5677"/>
</dbReference>
<name>A0A2C4Q2Q6_9BACI</name>
<dbReference type="Pfam" id="PF18928">
    <property type="entry name" value="DUF5677"/>
    <property type="match status" value="1"/>
</dbReference>